<dbReference type="Gene3D" id="2.120.10.80">
    <property type="entry name" value="Kelch-type beta propeller"/>
    <property type="match status" value="1"/>
</dbReference>
<name>A0A4R9K6I1_9LEPT</name>
<accession>A0A4R9K6I1</accession>
<evidence type="ECO:0000313" key="3">
    <source>
        <dbReference type="EMBL" id="TGL61201.1"/>
    </source>
</evidence>
<dbReference type="InterPro" id="IPR011043">
    <property type="entry name" value="Gal_Oxase/kelch_b-propeller"/>
</dbReference>
<evidence type="ECO:0008006" key="5">
    <source>
        <dbReference type="Google" id="ProtNLM"/>
    </source>
</evidence>
<dbReference type="Pfam" id="PF01344">
    <property type="entry name" value="Kelch_1"/>
    <property type="match status" value="1"/>
</dbReference>
<dbReference type="SUPFAM" id="SSF117281">
    <property type="entry name" value="Kelch motif"/>
    <property type="match status" value="1"/>
</dbReference>
<dbReference type="SMART" id="SM00612">
    <property type="entry name" value="Kelch"/>
    <property type="match status" value="4"/>
</dbReference>
<organism evidence="3 4">
    <name type="scientific">Leptospira ognonensis</name>
    <dbReference type="NCBI Taxonomy" id="2484945"/>
    <lineage>
        <taxon>Bacteria</taxon>
        <taxon>Pseudomonadati</taxon>
        <taxon>Spirochaetota</taxon>
        <taxon>Spirochaetia</taxon>
        <taxon>Leptospirales</taxon>
        <taxon>Leptospiraceae</taxon>
        <taxon>Leptospira</taxon>
    </lineage>
</organism>
<evidence type="ECO:0000313" key="4">
    <source>
        <dbReference type="Proteomes" id="UP000297693"/>
    </source>
</evidence>
<dbReference type="PANTHER" id="PTHR46260">
    <property type="entry name" value="RING-TYPE DOMAIN-CONTAINING PROTEIN"/>
    <property type="match status" value="1"/>
</dbReference>
<dbReference type="Proteomes" id="UP000297693">
    <property type="component" value="Unassembled WGS sequence"/>
</dbReference>
<proteinExistence type="predicted"/>
<dbReference type="InterPro" id="IPR006652">
    <property type="entry name" value="Kelch_1"/>
</dbReference>
<dbReference type="EMBL" id="RQGD01000020">
    <property type="protein sequence ID" value="TGL61201.1"/>
    <property type="molecule type" value="Genomic_DNA"/>
</dbReference>
<dbReference type="RefSeq" id="WP_135622843.1">
    <property type="nucleotide sequence ID" value="NZ_RQGD01000020.1"/>
</dbReference>
<evidence type="ECO:0000256" key="2">
    <source>
        <dbReference type="ARBA" id="ARBA00022737"/>
    </source>
</evidence>
<reference evidence="3" key="1">
    <citation type="journal article" date="2019" name="PLoS Negl. Trop. Dis.">
        <title>Revisiting the worldwide diversity of Leptospira species in the environment.</title>
        <authorList>
            <person name="Vincent A.T."/>
            <person name="Schiettekatte O."/>
            <person name="Bourhy P."/>
            <person name="Veyrier F.J."/>
            <person name="Picardeau M."/>
        </authorList>
    </citation>
    <scope>NUCLEOTIDE SEQUENCE [LARGE SCALE GENOMIC DNA]</scope>
    <source>
        <strain evidence="3">201702476</strain>
    </source>
</reference>
<dbReference type="SUPFAM" id="SSF50965">
    <property type="entry name" value="Galactose oxidase, central domain"/>
    <property type="match status" value="1"/>
</dbReference>
<dbReference type="InterPro" id="IPR051746">
    <property type="entry name" value="Kelch_domain_containing_8"/>
</dbReference>
<keyword evidence="4" id="KW-1185">Reference proteome</keyword>
<dbReference type="InterPro" id="IPR015915">
    <property type="entry name" value="Kelch-typ_b-propeller"/>
</dbReference>
<protein>
    <recommendedName>
        <fullName evidence="5">Kelch-like protein</fullName>
    </recommendedName>
</protein>
<gene>
    <name evidence="3" type="ORF">EHQ58_05315</name>
</gene>
<dbReference type="AlphaFoldDB" id="A0A4R9K6I1"/>
<sequence>MKRNKIFILFVFILMYHCKINPSVSPNDMEANNVSLMTQLLLNPRNLNCKFSPENGAIVQTVSSIVIECQTILQPINTDSHAELEKNFSLIRKDNFKLELLPLETVTEGKIQINFDFLLDTNGRTLSEPNYEITVDKTNPTVKTEFGTSLVGLSDFDKGFIELEYSEPMKNHLAVGNYSFGGIGGGDLIISEIAKLDGNKIRIFILGNVNRNGGEVTLTLRNITDMSGNTLSDSLVKINMIGARIVANLSQGRRNHASVYFNGKIYVFGGRVTNSATTALNTLEIFNPETLQIENLISWSAGIAPALSLHRAVLLSNQKILIVGGVNASSVNVATSFLFDPISETFSSGPNLTAQRRDFLTHTIGSIHYIIGGTGTGSNSIEKYSESSNAFSASFNMQKSRTAKASICSSNDSTFSVFGGATGTDAIETFNVSSGIATVSSSVDAIGNVVCKIGSEDFRFAGQSDSAQKWNLALNTKTSEFVMEQAGRSGFSNLEYGETQDIIIGGLIGANVTDSIELIDWEKNKSRQIGKLNYPKSSGTLTKIPNENRAYYIGGQYSNASYNIIEEIRW</sequence>
<keyword evidence="1" id="KW-0880">Kelch repeat</keyword>
<keyword evidence="2" id="KW-0677">Repeat</keyword>
<evidence type="ECO:0000256" key="1">
    <source>
        <dbReference type="ARBA" id="ARBA00022441"/>
    </source>
</evidence>
<comment type="caution">
    <text evidence="3">The sequence shown here is derived from an EMBL/GenBank/DDBJ whole genome shotgun (WGS) entry which is preliminary data.</text>
</comment>
<dbReference type="OrthoDB" id="320326at2"/>
<dbReference type="PANTHER" id="PTHR46260:SF3">
    <property type="entry name" value="RING-TYPE DOMAIN-CONTAINING PROTEIN"/>
    <property type="match status" value="1"/>
</dbReference>